<dbReference type="InterPro" id="IPR008893">
    <property type="entry name" value="WGR_domain"/>
</dbReference>
<dbReference type="PROSITE" id="PS51977">
    <property type="entry name" value="WGR"/>
    <property type="match status" value="1"/>
</dbReference>
<dbReference type="Gene3D" id="1.25.10.10">
    <property type="entry name" value="Leucine-rich Repeat Variant"/>
    <property type="match status" value="1"/>
</dbReference>
<organism evidence="4 5">
    <name type="scientific">Aerosakkonema funiforme FACHB-1375</name>
    <dbReference type="NCBI Taxonomy" id="2949571"/>
    <lineage>
        <taxon>Bacteria</taxon>
        <taxon>Bacillati</taxon>
        <taxon>Cyanobacteriota</taxon>
        <taxon>Cyanophyceae</taxon>
        <taxon>Oscillatoriophycideae</taxon>
        <taxon>Aerosakkonematales</taxon>
        <taxon>Aerosakkonemataceae</taxon>
        <taxon>Aerosakkonema</taxon>
    </lineage>
</organism>
<sequence length="1078" mass="124166">MQLIKRTTLHYQEGSSDKVYEVDLCQVGENRYTVNFRYGRRGANLKEGVKTEQAVPLAQAQKIFDKLVAEKVNKGYRDVSIAPASETTAPKAVRQKNPDARNQAILNRLADRNPHKWPLERAIWRAGELKIPEATPLLLQLLGTGDPLRDYCIVWALGWCGNVEVTPTLQRIYEDINKPDFVRRIAWEALFKFADAATKARMRAEKIAELPSELRELAKNGTAEEFANVLRGYLEYRTNQQVTALYSQDYQRFVVLDIIYQIDNEYVRPVLLEILQNVRFLPNTFQRIRHIFKMAEYRHDAEVFGILTYRFEKEKPNYHSNRYWVRLPDGTYISSNASRYNPQTRQYESLGNQIEAELKRPNCRIAYNDKTQEYLRRRTWQTLRQLGEEGDSNYVKMAVSVLLQYSNADAQPAKQTAFYRYDRTNNWTRVASHSDWDAYAAYLTFNHILYENSPRYELKENSKAWRCRNSYKPGNPEPDVREEAFPQLWEQQPAELLHLLLSSSCRPVHHFAVKALGACPQFCAEIDLDTAIKLLNKLYEVTVRFGFEIARNLYNSAEPQRELVTAVVNCIVGEVRAEAYRWIEEGRDRYLSDINFIADLVTSDYPDTRQFARRLLSSSVITENAAKLLIARIITEILALSPKSDINPVYQDNIGEKVKDIAETLLTCFTPQLRTLGMSVIHDLLEHPQVEIQEFGARILLNHEIAAADLPPGLIDSLMNSPYESVRGVGIRIFGQLPDPTLLSQYSLLVTMLTHELADIRNAIRPVVRRLSADYPDFAARLATATIDMLMGSEAKEEIRVAIVRLLKEDLPGWMTGVTKDTALRLLKAKSSATQELAGYVLSANRDKWANDFETIEIVRLADNEILSVREAAREMFLHNLNRLRGNEQEMLSAVRIVECKWEDSREFGFRLFNTFFTADDLTPNVLVSLCDSVREDVRTFGRNLVIRYFNESYGQEYLLKFSEHPTTDMQMFATNYLENYAVNNPERLQELTPYFITVLSRVNKSRVAKQRIFAFLDKEAQKTEEAARVVAEILTRQSVTMAIGDKATAIQSMVKIKKTYPHLDLPIQVKPISEIRR</sequence>
<reference evidence="4" key="1">
    <citation type="journal article" date="2015" name="ISME J.">
        <title>Draft Genome Sequence of Streptomyces incarnatus NRRL8089, which Produces the Nucleoside Antibiotic Sinefungin.</title>
        <authorList>
            <person name="Oshima K."/>
            <person name="Hattori M."/>
            <person name="Shimizu H."/>
            <person name="Fukuda K."/>
            <person name="Nemoto M."/>
            <person name="Inagaki K."/>
            <person name="Tamura T."/>
        </authorList>
    </citation>
    <scope>NUCLEOTIDE SEQUENCE</scope>
    <source>
        <strain evidence="4">FACHB-1375</strain>
    </source>
</reference>
<dbReference type="InterPro" id="IPR011989">
    <property type="entry name" value="ARM-like"/>
</dbReference>
<gene>
    <name evidence="4" type="ORF">H6G03_16990</name>
</gene>
<keyword evidence="5" id="KW-1185">Reference proteome</keyword>
<dbReference type="Gene3D" id="2.20.140.10">
    <property type="entry name" value="WGR domain"/>
    <property type="match status" value="1"/>
</dbReference>
<dbReference type="Pfam" id="PF05406">
    <property type="entry name" value="WGR"/>
    <property type="match status" value="1"/>
</dbReference>
<dbReference type="RefSeq" id="WP_190465753.1">
    <property type="nucleotide sequence ID" value="NZ_JACJPW010000041.1"/>
</dbReference>
<feature type="domain" description="WGR" evidence="3">
    <location>
        <begin position="1"/>
        <end position="93"/>
    </location>
</feature>
<proteinExistence type="predicted"/>
<protein>
    <submittedName>
        <fullName evidence="4">HEAT repeat domain-containing protein</fullName>
    </submittedName>
</protein>
<keyword evidence="2" id="KW-0605">Phycobilisome</keyword>
<dbReference type="CDD" id="cd07998">
    <property type="entry name" value="WGR_DNA_ligase"/>
    <property type="match status" value="1"/>
</dbReference>
<dbReference type="InterPro" id="IPR036930">
    <property type="entry name" value="WGR_dom_sf"/>
</dbReference>
<dbReference type="InterPro" id="IPR016024">
    <property type="entry name" value="ARM-type_fold"/>
</dbReference>
<dbReference type="Pfam" id="PF13646">
    <property type="entry name" value="HEAT_2"/>
    <property type="match status" value="1"/>
</dbReference>
<accession>A0A926VF61</accession>
<evidence type="ECO:0000313" key="4">
    <source>
        <dbReference type="EMBL" id="MBD2182740.1"/>
    </source>
</evidence>
<dbReference type="GO" id="GO:0030089">
    <property type="term" value="C:phycobilisome"/>
    <property type="evidence" value="ECO:0007669"/>
    <property type="project" value="UniProtKB-KW"/>
</dbReference>
<keyword evidence="1" id="KW-0042">Antenna complex</keyword>
<name>A0A926VF61_9CYAN</name>
<dbReference type="SUPFAM" id="SSF48371">
    <property type="entry name" value="ARM repeat"/>
    <property type="match status" value="2"/>
</dbReference>
<dbReference type="SMART" id="SM00773">
    <property type="entry name" value="WGR"/>
    <property type="match status" value="1"/>
</dbReference>
<evidence type="ECO:0000259" key="3">
    <source>
        <dbReference type="PROSITE" id="PS51977"/>
    </source>
</evidence>
<dbReference type="AlphaFoldDB" id="A0A926VF61"/>
<dbReference type="EMBL" id="JACJPW010000041">
    <property type="protein sequence ID" value="MBD2182740.1"/>
    <property type="molecule type" value="Genomic_DNA"/>
</dbReference>
<dbReference type="Proteomes" id="UP000641646">
    <property type="component" value="Unassembled WGS sequence"/>
</dbReference>
<evidence type="ECO:0000256" key="2">
    <source>
        <dbReference type="ARBA" id="ARBA00022738"/>
    </source>
</evidence>
<dbReference type="SUPFAM" id="SSF142921">
    <property type="entry name" value="WGR domain-like"/>
    <property type="match status" value="1"/>
</dbReference>
<evidence type="ECO:0000256" key="1">
    <source>
        <dbReference type="ARBA" id="ARBA00022549"/>
    </source>
</evidence>
<evidence type="ECO:0000313" key="5">
    <source>
        <dbReference type="Proteomes" id="UP000641646"/>
    </source>
</evidence>
<reference evidence="4" key="2">
    <citation type="submission" date="2020-08" db="EMBL/GenBank/DDBJ databases">
        <authorList>
            <person name="Chen M."/>
            <person name="Teng W."/>
            <person name="Zhao L."/>
            <person name="Hu C."/>
            <person name="Zhou Y."/>
            <person name="Han B."/>
            <person name="Song L."/>
            <person name="Shu W."/>
        </authorList>
    </citation>
    <scope>NUCLEOTIDE SEQUENCE</scope>
    <source>
        <strain evidence="4">FACHB-1375</strain>
    </source>
</reference>
<comment type="caution">
    <text evidence="4">The sequence shown here is derived from an EMBL/GenBank/DDBJ whole genome shotgun (WGS) entry which is preliminary data.</text>
</comment>